<evidence type="ECO:0000313" key="2">
    <source>
        <dbReference type="Proteomes" id="UP000051574"/>
    </source>
</evidence>
<accession>A0A0T6ASY6</accession>
<evidence type="ECO:0000313" key="1">
    <source>
        <dbReference type="EMBL" id="KRT78272.1"/>
    </source>
</evidence>
<sequence length="229" mass="26276">FIFQTILPKISNIDQLLSLATLPSDQGDNFTERHLMYVLTLNALFDLLEPLKETFEDSQQHFFKEFRTTLDADAFKELSYAVRSIIQPDAHPAKGQQGIIEKCFLIKPGINGLLDVLRKTYSERVEDLREYVHQLKHKYNLPLTLSNNYKKGYHIVLQLNAQTKKTFKKSELPQEFIQVKPPPKTTTSSPIANSNLLPNFPVFNISHSKGRAPLLLSNDENNRVDEFSC</sequence>
<dbReference type="Gene3D" id="1.10.1420.10">
    <property type="match status" value="2"/>
</dbReference>
<dbReference type="AlphaFoldDB" id="A0A0T6ASY6"/>
<dbReference type="Proteomes" id="UP000051574">
    <property type="component" value="Unassembled WGS sequence"/>
</dbReference>
<name>A0A0T6ASY6_9SCAR</name>
<gene>
    <name evidence="1" type="ORF">AMK59_8507</name>
</gene>
<comment type="caution">
    <text evidence="1">The sequence shown here is derived from an EMBL/GenBank/DDBJ whole genome shotgun (WGS) entry which is preliminary data.</text>
</comment>
<proteinExistence type="predicted"/>
<feature type="non-terminal residue" evidence="1">
    <location>
        <position position="1"/>
    </location>
</feature>
<protein>
    <submittedName>
        <fullName evidence="1">Uncharacterized protein</fullName>
    </submittedName>
</protein>
<dbReference type="SUPFAM" id="SSF48334">
    <property type="entry name" value="DNA repair protein MutS, domain III"/>
    <property type="match status" value="1"/>
</dbReference>
<reference evidence="1 2" key="1">
    <citation type="submission" date="2015-09" db="EMBL/GenBank/DDBJ databases">
        <title>Draft genome of the scarab beetle Oryctes borbonicus.</title>
        <authorList>
            <person name="Meyer J.M."/>
            <person name="Markov G.V."/>
            <person name="Baskaran P."/>
            <person name="Herrmann M."/>
            <person name="Sommer R.J."/>
            <person name="Roedelsperger C."/>
        </authorList>
    </citation>
    <scope>NUCLEOTIDE SEQUENCE [LARGE SCALE GENOMIC DNA]</scope>
    <source>
        <strain evidence="1">OB123</strain>
        <tissue evidence="1">Whole animal</tissue>
    </source>
</reference>
<dbReference type="EMBL" id="LJIG01022877">
    <property type="protein sequence ID" value="KRT78272.1"/>
    <property type="molecule type" value="Genomic_DNA"/>
</dbReference>
<organism evidence="1 2">
    <name type="scientific">Oryctes borbonicus</name>
    <dbReference type="NCBI Taxonomy" id="1629725"/>
    <lineage>
        <taxon>Eukaryota</taxon>
        <taxon>Metazoa</taxon>
        <taxon>Ecdysozoa</taxon>
        <taxon>Arthropoda</taxon>
        <taxon>Hexapoda</taxon>
        <taxon>Insecta</taxon>
        <taxon>Pterygota</taxon>
        <taxon>Neoptera</taxon>
        <taxon>Endopterygota</taxon>
        <taxon>Coleoptera</taxon>
        <taxon>Polyphaga</taxon>
        <taxon>Scarabaeiformia</taxon>
        <taxon>Scarabaeidae</taxon>
        <taxon>Dynastinae</taxon>
        <taxon>Oryctes</taxon>
    </lineage>
</organism>
<keyword evidence="2" id="KW-1185">Reference proteome</keyword>
<dbReference type="InterPro" id="IPR036187">
    <property type="entry name" value="DNA_mismatch_repair_MutS_sf"/>
</dbReference>
<dbReference type="OrthoDB" id="10252754at2759"/>